<dbReference type="GO" id="GO:0000978">
    <property type="term" value="F:RNA polymerase II cis-regulatory region sequence-specific DNA binding"/>
    <property type="evidence" value="ECO:0007669"/>
    <property type="project" value="TreeGrafter"/>
</dbReference>
<protein>
    <submittedName>
        <fullName evidence="10">FOXK</fullName>
    </submittedName>
</protein>
<gene>
    <name evidence="10" type="ORF">SPHA_20569</name>
</gene>
<evidence type="ECO:0000256" key="1">
    <source>
        <dbReference type="ARBA" id="ARBA00004123"/>
    </source>
</evidence>
<keyword evidence="5 6" id="KW-0539">Nucleus</keyword>
<evidence type="ECO:0000259" key="8">
    <source>
        <dbReference type="PROSITE" id="PS50006"/>
    </source>
</evidence>
<keyword evidence="2" id="KW-0805">Transcription regulation</keyword>
<feature type="domain" description="FHA" evidence="8">
    <location>
        <begin position="151"/>
        <end position="203"/>
    </location>
</feature>
<evidence type="ECO:0000256" key="2">
    <source>
        <dbReference type="ARBA" id="ARBA00023015"/>
    </source>
</evidence>
<dbReference type="GO" id="GO:0005634">
    <property type="term" value="C:nucleus"/>
    <property type="evidence" value="ECO:0007669"/>
    <property type="project" value="UniProtKB-SubCell"/>
</dbReference>
<evidence type="ECO:0000256" key="6">
    <source>
        <dbReference type="PROSITE-ProRule" id="PRU00089"/>
    </source>
</evidence>
<dbReference type="InterPro" id="IPR036390">
    <property type="entry name" value="WH_DNA-bd_sf"/>
</dbReference>
<dbReference type="PROSITE" id="PS00658">
    <property type="entry name" value="FORK_HEAD_2"/>
    <property type="match status" value="1"/>
</dbReference>
<dbReference type="PRINTS" id="PR00053">
    <property type="entry name" value="FORKHEAD"/>
</dbReference>
<feature type="domain" description="Fork-head" evidence="9">
    <location>
        <begin position="325"/>
        <end position="420"/>
    </location>
</feature>
<organism evidence="10 11">
    <name type="scientific">Acanthosepion pharaonis</name>
    <name type="common">Pharaoh cuttlefish</name>
    <name type="synonym">Sepia pharaonis</name>
    <dbReference type="NCBI Taxonomy" id="158019"/>
    <lineage>
        <taxon>Eukaryota</taxon>
        <taxon>Metazoa</taxon>
        <taxon>Spiralia</taxon>
        <taxon>Lophotrochozoa</taxon>
        <taxon>Mollusca</taxon>
        <taxon>Cephalopoda</taxon>
        <taxon>Coleoidea</taxon>
        <taxon>Decapodiformes</taxon>
        <taxon>Sepiida</taxon>
        <taxon>Sepiina</taxon>
        <taxon>Sepiidae</taxon>
        <taxon>Acanthosepion</taxon>
    </lineage>
</organism>
<evidence type="ECO:0000256" key="4">
    <source>
        <dbReference type="ARBA" id="ARBA00023163"/>
    </source>
</evidence>
<dbReference type="CDD" id="cd22688">
    <property type="entry name" value="FHA_FOXK"/>
    <property type="match status" value="1"/>
</dbReference>
<comment type="caution">
    <text evidence="10">The sequence shown here is derived from an EMBL/GenBank/DDBJ whole genome shotgun (WGS) entry which is preliminary data.</text>
</comment>
<evidence type="ECO:0000256" key="7">
    <source>
        <dbReference type="SAM" id="MobiDB-lite"/>
    </source>
</evidence>
<dbReference type="SMART" id="SM00240">
    <property type="entry name" value="FHA"/>
    <property type="match status" value="1"/>
</dbReference>
<accession>A0A812BNE7</accession>
<dbReference type="GO" id="GO:0045893">
    <property type="term" value="P:positive regulation of DNA-templated transcription"/>
    <property type="evidence" value="ECO:0007669"/>
    <property type="project" value="UniProtKB-ARBA"/>
</dbReference>
<dbReference type="PROSITE" id="PS50006">
    <property type="entry name" value="FHA_DOMAIN"/>
    <property type="match status" value="1"/>
</dbReference>
<dbReference type="Pfam" id="PF00250">
    <property type="entry name" value="Forkhead"/>
    <property type="match status" value="1"/>
</dbReference>
<evidence type="ECO:0000313" key="11">
    <source>
        <dbReference type="Proteomes" id="UP000597762"/>
    </source>
</evidence>
<dbReference type="Pfam" id="PF00498">
    <property type="entry name" value="FHA"/>
    <property type="match status" value="1"/>
</dbReference>
<keyword evidence="11" id="KW-1185">Reference proteome</keyword>
<keyword evidence="3 6" id="KW-0238">DNA-binding</keyword>
<comment type="subcellular location">
    <subcellularLocation>
        <location evidence="1 6">Nucleus</location>
    </subcellularLocation>
</comment>
<dbReference type="SUPFAM" id="SSF46785">
    <property type="entry name" value="Winged helix' DNA-binding domain"/>
    <property type="match status" value="1"/>
</dbReference>
<feature type="region of interest" description="Disordered" evidence="7">
    <location>
        <begin position="307"/>
        <end position="326"/>
    </location>
</feature>
<dbReference type="Gene3D" id="1.10.10.10">
    <property type="entry name" value="Winged helix-like DNA-binding domain superfamily/Winged helix DNA-binding domain"/>
    <property type="match status" value="1"/>
</dbReference>
<dbReference type="PROSITE" id="PS00657">
    <property type="entry name" value="FORK_HEAD_1"/>
    <property type="match status" value="1"/>
</dbReference>
<dbReference type="PANTHER" id="PTHR45881:SF7">
    <property type="entry name" value="CHECKPOINT SUPPRESSOR 1-LIKE, ISOFORM A-RELATED"/>
    <property type="match status" value="1"/>
</dbReference>
<feature type="DNA-binding region" description="Fork-head" evidence="6">
    <location>
        <begin position="325"/>
        <end position="420"/>
    </location>
</feature>
<dbReference type="CDD" id="cd20026">
    <property type="entry name" value="FH_FOXK"/>
    <property type="match status" value="1"/>
</dbReference>
<dbReference type="InterPro" id="IPR018122">
    <property type="entry name" value="TF_fork_head_CS_1"/>
</dbReference>
<dbReference type="Proteomes" id="UP000597762">
    <property type="component" value="Unassembled WGS sequence"/>
</dbReference>
<dbReference type="PANTHER" id="PTHR45881">
    <property type="entry name" value="CHECKPOINT SUPPRESSOR 1-LIKE, ISOFORM A-RELATED"/>
    <property type="match status" value="1"/>
</dbReference>
<dbReference type="GO" id="GO:0000981">
    <property type="term" value="F:DNA-binding transcription factor activity, RNA polymerase II-specific"/>
    <property type="evidence" value="ECO:0007669"/>
    <property type="project" value="TreeGrafter"/>
</dbReference>
<dbReference type="InterPro" id="IPR036388">
    <property type="entry name" value="WH-like_DNA-bd_sf"/>
</dbReference>
<dbReference type="FunFam" id="1.10.10.10:FF:000030">
    <property type="entry name" value="Forkhead box protein K2"/>
    <property type="match status" value="1"/>
</dbReference>
<dbReference type="AlphaFoldDB" id="A0A812BNE7"/>
<name>A0A812BNE7_ACAPH</name>
<dbReference type="OrthoDB" id="691130at2759"/>
<feature type="region of interest" description="Disordered" evidence="7">
    <location>
        <begin position="723"/>
        <end position="746"/>
    </location>
</feature>
<sequence length="847" mass="90767">METNNRGLRLLEFARIYHLNLANTIHCHKLPGTTTWNSSNGQVHNQKDFVLVPQRFKSSYNKAKTRTLSGADIGSDHDLLSSLFGKSLLLSVMSAYSSQPVSDNDAWALLSLKSAPSSPSKVCSWPRDCEGPVLARLEGRDFEYSMRQTKIVIGRHSSKGDVNINVGHSSFISRKHLELCYEPPNFFMKCSGKNGVFVDGIFQRKGLAPLQLPKNCVLRFPSTNIKIVFQSMLNDDESSPPSPKKKNLPPLKLNIPEVGDGIFNSPCPSPTGTISAANSCPNSPRGGSSHRTLVPDLGEAVYAAHVGGDNNGQQISGENSKDESKPPYSYAQLIVQAISSATDKQLTLSGIYAYITKNYPYYRTADKGWQNSIRHNLSLNRYFVKVPRSQEEPGKGSFWRIDPASESKLTAQAFRRRRQRGVPCFRTPYGGLSTRSAPASPSHISGVFTPESLSRDSSPIPEAAPETEVVSTAIVSNNMTTTTTTNNNNTQHQATNRIASELRVSQSAPGSPSDGSKMSQLLFVLENYMEPTTSHIMSGPQSSSNVPAIHQLPTVITKPKVLMSEPARVIVNGPTSAGHASVLTNGADFEVKKETIISQDGSTNNVTSGSAGNQMPVASLKTIKTTPYAAVNVIAPSTASSQQQHQVGGGGGVVLSGGASAHSLLSSSSSSSSSSQGRTAAAAGQSVATTDSAAVVAAALQMAVMGAGDGVAAIHTRVLVPNNNAGSGLKRDPEDQVEDRQEEDLHNAKKLKMEPVSSITPRLEAFSLLSFLDPLLVCLKRNPSLVIFSEFCPSNKSEWGDIVITTYSLFFLSSSSPPPLSLMSVSQNQGFCVLLTPPPLPVMLTVP</sequence>
<proteinExistence type="predicted"/>
<dbReference type="Gene3D" id="2.60.200.20">
    <property type="match status" value="1"/>
</dbReference>
<keyword evidence="4" id="KW-0804">Transcription</keyword>
<evidence type="ECO:0000313" key="10">
    <source>
        <dbReference type="EMBL" id="CAE1237089.1"/>
    </source>
</evidence>
<dbReference type="SUPFAM" id="SSF49879">
    <property type="entry name" value="SMAD/FHA domain"/>
    <property type="match status" value="1"/>
</dbReference>
<dbReference type="PROSITE" id="PS50039">
    <property type="entry name" value="FORK_HEAD_3"/>
    <property type="match status" value="1"/>
</dbReference>
<dbReference type="InterPro" id="IPR001766">
    <property type="entry name" value="Fork_head_dom"/>
</dbReference>
<reference evidence="10" key="1">
    <citation type="submission" date="2021-01" db="EMBL/GenBank/DDBJ databases">
        <authorList>
            <person name="Li R."/>
            <person name="Bekaert M."/>
        </authorList>
    </citation>
    <scope>NUCLEOTIDE SEQUENCE</scope>
    <source>
        <strain evidence="10">Farmed</strain>
    </source>
</reference>
<dbReference type="SMART" id="SM00339">
    <property type="entry name" value="FH"/>
    <property type="match status" value="1"/>
</dbReference>
<dbReference type="FunFam" id="2.60.200.20:FF:000031">
    <property type="entry name" value="Forkhead box protein K1"/>
    <property type="match status" value="1"/>
</dbReference>
<evidence type="ECO:0000256" key="3">
    <source>
        <dbReference type="ARBA" id="ARBA00023125"/>
    </source>
</evidence>
<dbReference type="EMBL" id="CAHIKZ030000754">
    <property type="protein sequence ID" value="CAE1237089.1"/>
    <property type="molecule type" value="Genomic_DNA"/>
</dbReference>
<dbReference type="InterPro" id="IPR030456">
    <property type="entry name" value="TF_fork_head_CS_2"/>
</dbReference>
<evidence type="ECO:0000256" key="5">
    <source>
        <dbReference type="ARBA" id="ARBA00023242"/>
    </source>
</evidence>
<evidence type="ECO:0000259" key="9">
    <source>
        <dbReference type="PROSITE" id="PS50039"/>
    </source>
</evidence>
<dbReference type="InterPro" id="IPR008984">
    <property type="entry name" value="SMAD_FHA_dom_sf"/>
</dbReference>
<dbReference type="InterPro" id="IPR000253">
    <property type="entry name" value="FHA_dom"/>
</dbReference>